<feature type="compositionally biased region" description="Low complexity" evidence="9">
    <location>
        <begin position="524"/>
        <end position="540"/>
    </location>
</feature>
<proteinExistence type="inferred from homology"/>
<dbReference type="InterPro" id="IPR036388">
    <property type="entry name" value="WH-like_DNA-bd_sf"/>
</dbReference>
<dbReference type="GO" id="GO:0048699">
    <property type="term" value="P:generation of neurons"/>
    <property type="evidence" value="ECO:0007669"/>
    <property type="project" value="UniProtKB-ARBA"/>
</dbReference>
<dbReference type="CDD" id="cd04438">
    <property type="entry name" value="DEP_dishevelled"/>
    <property type="match status" value="1"/>
</dbReference>
<dbReference type="InterPro" id="IPR001247">
    <property type="entry name" value="ExoRNase_PH_dom1"/>
</dbReference>
<keyword evidence="4" id="KW-0217">Developmental protein</keyword>
<dbReference type="InterPro" id="IPR001158">
    <property type="entry name" value="DIX"/>
</dbReference>
<keyword evidence="6 8" id="KW-0879">Wnt signaling pathway</keyword>
<feature type="region of interest" description="Disordered" evidence="9">
    <location>
        <begin position="515"/>
        <end position="541"/>
    </location>
</feature>
<protein>
    <submittedName>
        <fullName evidence="13">Uncharacterized protein</fullName>
    </submittedName>
</protein>
<dbReference type="SUPFAM" id="SSF54211">
    <property type="entry name" value="Ribosomal protein S5 domain 2-like"/>
    <property type="match status" value="1"/>
</dbReference>
<dbReference type="GO" id="GO:0048598">
    <property type="term" value="P:embryonic morphogenesis"/>
    <property type="evidence" value="ECO:0007669"/>
    <property type="project" value="UniProtKB-ARBA"/>
</dbReference>
<dbReference type="GO" id="GO:0005109">
    <property type="term" value="F:frizzled binding"/>
    <property type="evidence" value="ECO:0007669"/>
    <property type="project" value="TreeGrafter"/>
</dbReference>
<dbReference type="Proteomes" id="UP000663873">
    <property type="component" value="Unassembled WGS sequence"/>
</dbReference>
<name>A0A820JP46_9BILA</name>
<dbReference type="Pfam" id="PF01138">
    <property type="entry name" value="RNase_PH"/>
    <property type="match status" value="1"/>
</dbReference>
<dbReference type="Pfam" id="PF00778">
    <property type="entry name" value="DIX"/>
    <property type="match status" value="1"/>
</dbReference>
<dbReference type="InterPro" id="IPR015506">
    <property type="entry name" value="Dsh/Dvl-rel"/>
</dbReference>
<organism evidence="13 14">
    <name type="scientific">Rotaria socialis</name>
    <dbReference type="NCBI Taxonomy" id="392032"/>
    <lineage>
        <taxon>Eukaryota</taxon>
        <taxon>Metazoa</taxon>
        <taxon>Spiralia</taxon>
        <taxon>Gnathifera</taxon>
        <taxon>Rotifera</taxon>
        <taxon>Eurotatoria</taxon>
        <taxon>Bdelloidea</taxon>
        <taxon>Philodinida</taxon>
        <taxon>Philodinidae</taxon>
        <taxon>Rotaria</taxon>
    </lineage>
</organism>
<evidence type="ECO:0000256" key="7">
    <source>
        <dbReference type="ARBA" id="ARBA00023136"/>
    </source>
</evidence>
<dbReference type="SMART" id="SM00021">
    <property type="entry name" value="DAX"/>
    <property type="match status" value="1"/>
</dbReference>
<evidence type="ECO:0000256" key="5">
    <source>
        <dbReference type="ARBA" id="ARBA00022490"/>
    </source>
</evidence>
<feature type="compositionally biased region" description="Polar residues" evidence="9">
    <location>
        <begin position="330"/>
        <end position="345"/>
    </location>
</feature>
<evidence type="ECO:0000259" key="12">
    <source>
        <dbReference type="PROSITE" id="PS50841"/>
    </source>
</evidence>
<dbReference type="PANTHER" id="PTHR10878:SF25">
    <property type="entry name" value="SEGMENT POLARITY PROTEIN DISHEVELLED"/>
    <property type="match status" value="1"/>
</dbReference>
<comment type="similarity">
    <text evidence="3">Belongs to the DSH family.</text>
</comment>
<dbReference type="InterPro" id="IPR029071">
    <property type="entry name" value="Ubiquitin-like_domsf"/>
</dbReference>
<evidence type="ECO:0000256" key="1">
    <source>
        <dbReference type="ARBA" id="ARBA00004370"/>
    </source>
</evidence>
<dbReference type="GO" id="GO:0003002">
    <property type="term" value="P:regionalization"/>
    <property type="evidence" value="ECO:0007669"/>
    <property type="project" value="UniProtKB-ARBA"/>
</dbReference>
<dbReference type="InterPro" id="IPR038207">
    <property type="entry name" value="DIX_dom_sf"/>
</dbReference>
<dbReference type="CDD" id="cd06717">
    <property type="entry name" value="PDZ_Dishevelled-like"/>
    <property type="match status" value="1"/>
</dbReference>
<dbReference type="SMART" id="SM00049">
    <property type="entry name" value="DEP"/>
    <property type="match status" value="1"/>
</dbReference>
<dbReference type="PROSITE" id="PS50186">
    <property type="entry name" value="DEP"/>
    <property type="match status" value="1"/>
</dbReference>
<dbReference type="FunFam" id="2.30.42.10:FF:000203">
    <property type="entry name" value="DiSHevelled related"/>
    <property type="match status" value="1"/>
</dbReference>
<dbReference type="GO" id="GO:0009887">
    <property type="term" value="P:animal organ morphogenesis"/>
    <property type="evidence" value="ECO:0007669"/>
    <property type="project" value="UniProtKB-ARBA"/>
</dbReference>
<dbReference type="InterPro" id="IPR027408">
    <property type="entry name" value="PNPase/RNase_PH_dom_sf"/>
</dbReference>
<feature type="region of interest" description="Disordered" evidence="9">
    <location>
        <begin position="317"/>
        <end position="370"/>
    </location>
</feature>
<gene>
    <name evidence="13" type="ORF">UJA718_LOCUS14306</name>
</gene>
<comment type="caution">
    <text evidence="13">The sequence shown here is derived from an EMBL/GenBank/DDBJ whole genome shotgun (WGS) entry which is preliminary data.</text>
</comment>
<dbReference type="Pfam" id="PF00595">
    <property type="entry name" value="PDZ"/>
    <property type="match status" value="1"/>
</dbReference>
<keyword evidence="14" id="KW-1185">Reference proteome</keyword>
<dbReference type="PANTHER" id="PTHR10878">
    <property type="entry name" value="SEGMENT POLARITY PROTEIN DISHEVELLED"/>
    <property type="match status" value="1"/>
</dbReference>
<evidence type="ECO:0000256" key="2">
    <source>
        <dbReference type="ARBA" id="ARBA00004496"/>
    </source>
</evidence>
<dbReference type="AlphaFoldDB" id="A0A820JP46"/>
<dbReference type="GO" id="GO:0016020">
    <property type="term" value="C:membrane"/>
    <property type="evidence" value="ECO:0007669"/>
    <property type="project" value="UniProtKB-SubCell"/>
</dbReference>
<dbReference type="Gene3D" id="3.30.230.70">
    <property type="entry name" value="GHMP Kinase, N-terminal domain"/>
    <property type="match status" value="1"/>
</dbReference>
<dbReference type="InterPro" id="IPR036034">
    <property type="entry name" value="PDZ_sf"/>
</dbReference>
<dbReference type="GO" id="GO:0048468">
    <property type="term" value="P:cell development"/>
    <property type="evidence" value="ECO:0007669"/>
    <property type="project" value="UniProtKB-ARBA"/>
</dbReference>
<dbReference type="SUPFAM" id="SSF50156">
    <property type="entry name" value="PDZ domain-like"/>
    <property type="match status" value="1"/>
</dbReference>
<dbReference type="InterPro" id="IPR003351">
    <property type="entry name" value="Dishevelled_protein_dom"/>
</dbReference>
<evidence type="ECO:0000256" key="6">
    <source>
        <dbReference type="ARBA" id="ARBA00022687"/>
    </source>
</evidence>
<dbReference type="GO" id="GO:0005938">
    <property type="term" value="C:cell cortex"/>
    <property type="evidence" value="ECO:0007669"/>
    <property type="project" value="UniProtKB-ARBA"/>
</dbReference>
<dbReference type="EMBL" id="CAJOBP010002006">
    <property type="protein sequence ID" value="CAF4328017.1"/>
    <property type="molecule type" value="Genomic_DNA"/>
</dbReference>
<dbReference type="FunFam" id="1.10.10.10:FF:000400">
    <property type="entry name" value="DiSHevelled related"/>
    <property type="match status" value="1"/>
</dbReference>
<feature type="region of interest" description="Disordered" evidence="9">
    <location>
        <begin position="737"/>
        <end position="758"/>
    </location>
</feature>
<dbReference type="SMART" id="SM00228">
    <property type="entry name" value="PDZ"/>
    <property type="match status" value="1"/>
</dbReference>
<dbReference type="GO" id="GO:0000132">
    <property type="term" value="P:establishment of mitotic spindle orientation"/>
    <property type="evidence" value="ECO:0007669"/>
    <property type="project" value="UniProtKB-ARBA"/>
</dbReference>
<dbReference type="GO" id="GO:0035556">
    <property type="term" value="P:intracellular signal transduction"/>
    <property type="evidence" value="ECO:0007669"/>
    <property type="project" value="InterPro"/>
</dbReference>
<dbReference type="GO" id="GO:0016477">
    <property type="term" value="P:cell migration"/>
    <property type="evidence" value="ECO:0007669"/>
    <property type="project" value="UniProtKB-ARBA"/>
</dbReference>
<evidence type="ECO:0000256" key="4">
    <source>
        <dbReference type="ARBA" id="ARBA00022473"/>
    </source>
</evidence>
<dbReference type="Gene3D" id="2.40.240.130">
    <property type="match status" value="1"/>
</dbReference>
<dbReference type="Gene3D" id="2.30.42.10">
    <property type="match status" value="1"/>
</dbReference>
<evidence type="ECO:0000313" key="14">
    <source>
        <dbReference type="Proteomes" id="UP000663873"/>
    </source>
</evidence>
<dbReference type="PROSITE" id="PS50841">
    <property type="entry name" value="DIX"/>
    <property type="match status" value="1"/>
</dbReference>
<dbReference type="Gene3D" id="1.10.10.10">
    <property type="entry name" value="Winged helix-like DNA-binding domain superfamily/Winged helix DNA-binding domain"/>
    <property type="match status" value="1"/>
</dbReference>
<evidence type="ECO:0000259" key="11">
    <source>
        <dbReference type="PROSITE" id="PS50186"/>
    </source>
</evidence>
<dbReference type="PROSITE" id="PS50106">
    <property type="entry name" value="PDZ"/>
    <property type="match status" value="1"/>
</dbReference>
<evidence type="ECO:0000256" key="3">
    <source>
        <dbReference type="ARBA" id="ARBA00008735"/>
    </source>
</evidence>
<evidence type="ECO:0000256" key="8">
    <source>
        <dbReference type="PROSITE-ProRule" id="PRU00069"/>
    </source>
</evidence>
<dbReference type="GO" id="GO:0060070">
    <property type="term" value="P:canonical Wnt signaling pathway"/>
    <property type="evidence" value="ECO:0007669"/>
    <property type="project" value="TreeGrafter"/>
</dbReference>
<feature type="compositionally biased region" description="Basic residues" evidence="9">
    <location>
        <begin position="346"/>
        <end position="362"/>
    </location>
</feature>
<dbReference type="InterPro" id="IPR001478">
    <property type="entry name" value="PDZ"/>
</dbReference>
<evidence type="ECO:0000313" key="13">
    <source>
        <dbReference type="EMBL" id="CAF4328017.1"/>
    </source>
</evidence>
<dbReference type="GO" id="GO:0048646">
    <property type="term" value="P:anatomical structure formation involved in morphogenesis"/>
    <property type="evidence" value="ECO:0007669"/>
    <property type="project" value="UniProtKB-ARBA"/>
</dbReference>
<dbReference type="Pfam" id="PF02377">
    <property type="entry name" value="Dishevelled"/>
    <property type="match status" value="1"/>
</dbReference>
<reference evidence="13" key="1">
    <citation type="submission" date="2021-02" db="EMBL/GenBank/DDBJ databases">
        <authorList>
            <person name="Nowell W R."/>
        </authorList>
    </citation>
    <scope>NUCLEOTIDE SEQUENCE</scope>
</reference>
<accession>A0A820JP46</accession>
<dbReference type="SUPFAM" id="SSF46785">
    <property type="entry name" value="Winged helix' DNA-binding domain"/>
    <property type="match status" value="1"/>
</dbReference>
<dbReference type="InterPro" id="IPR020568">
    <property type="entry name" value="Ribosomal_Su5_D2-typ_SF"/>
</dbReference>
<comment type="subcellular location">
    <subcellularLocation>
        <location evidence="2">Cytoplasm</location>
    </subcellularLocation>
    <subcellularLocation>
        <location evidence="1">Membrane</location>
    </subcellularLocation>
</comment>
<feature type="domain" description="PDZ" evidence="10">
    <location>
        <begin position="378"/>
        <end position="447"/>
    </location>
</feature>
<feature type="domain" description="DEP" evidence="11">
    <location>
        <begin position="567"/>
        <end position="644"/>
    </location>
</feature>
<dbReference type="SUPFAM" id="SSF54236">
    <property type="entry name" value="Ubiquitin-like"/>
    <property type="match status" value="1"/>
</dbReference>
<feature type="domain" description="DIX" evidence="12">
    <location>
        <begin position="191"/>
        <end position="275"/>
    </location>
</feature>
<dbReference type="GO" id="GO:0005829">
    <property type="term" value="C:cytosol"/>
    <property type="evidence" value="ECO:0007669"/>
    <property type="project" value="TreeGrafter"/>
</dbReference>
<dbReference type="InterPro" id="IPR000591">
    <property type="entry name" value="DEP_dom"/>
</dbReference>
<dbReference type="InterPro" id="IPR036390">
    <property type="entry name" value="WH_DNA-bd_sf"/>
</dbReference>
<sequence length="758" mass="84929">MEQPDECFDPLQFAVDLDLSERKFSNTDEKVYISKSLINQANGSSYIELASTKVTCAIYGPRETSSTSDESYSKCLLETSIKFSPFARSHRIDPRLIQYDNDEDCEESELCSRLEEALLPCILLHKYPKSQIDIIIDVIEDDGQHLLSAIILSATMSQICPQTLSTATSSTSSLPPSSLNILSTSITAITKIFIYIDSNRDDANEPFSIKINKPSTSITLDDFLAAIPRPYTKNYKYFFKSVDPVLGVIREEITDLKQILPSANGRIAAWLMPAVLTQNTTNDITTTTANTSYTYRTRQQDDSLFTTDSSASEMTDIGSQIEHDDDDRFSSITETTNTSDISSNYQRRRRRRRRHQQHRRQRASSMSSMTDSTISMDVVTVVLKRIKYLGMTVVGESDGGIIVGSIMKGGAVDADGRIQPGDMILQMNDISFEHISNSDAVRLLRETVKDAKAIKLVIAKRWNDHHGLINDDEMNGYFPFQHQAVTNNNTRQGPIRPIDPRQWIAQTNAVLMRRRSSLSPPPAVSSTLSSSSSNSPHTNSGVKKYRYDLNLTRNSDMETICQAMQQTQSGLEIRDRLWLKIMLKNSFLGSDLVHWLYKHVDGFIDKQDAKDYACALLERGYIRHPIVGLLTRGFSKSCYYVFGRSNDDDDDDDGGHSQINEMSQLTIGESTIHYDAITRPTYGFVDKNNIPVLYASTSSLASSFKKKPHNQSSGESGGIRMTPLSFLANNNATFSTIRSHNRPNNNSTCTTDNSIITI</sequence>
<dbReference type="GO" id="GO:0048730">
    <property type="term" value="P:epidermis morphogenesis"/>
    <property type="evidence" value="ECO:0007669"/>
    <property type="project" value="UniProtKB-ARBA"/>
</dbReference>
<dbReference type="Pfam" id="PF00610">
    <property type="entry name" value="DEP"/>
    <property type="match status" value="1"/>
</dbReference>
<keyword evidence="5" id="KW-0963">Cytoplasm</keyword>
<keyword evidence="7" id="KW-0472">Membrane</keyword>
<evidence type="ECO:0000259" key="10">
    <source>
        <dbReference type="PROSITE" id="PS50106"/>
    </source>
</evidence>
<dbReference type="GO" id="GO:0030674">
    <property type="term" value="F:protein-macromolecule adaptor activity"/>
    <property type="evidence" value="ECO:0007669"/>
    <property type="project" value="UniProtKB-ARBA"/>
</dbReference>
<evidence type="ECO:0000256" key="9">
    <source>
        <dbReference type="SAM" id="MobiDB-lite"/>
    </source>
</evidence>